<feature type="domain" description="Flagellar hook-length control protein-like C-terminal" evidence="2">
    <location>
        <begin position="979"/>
        <end position="1059"/>
    </location>
</feature>
<evidence type="ECO:0000313" key="3">
    <source>
        <dbReference type="EMBL" id="RAK13984.1"/>
    </source>
</evidence>
<dbReference type="OrthoDB" id="7203912at2"/>
<dbReference type="Gene3D" id="3.30.750.140">
    <property type="match status" value="1"/>
</dbReference>
<keyword evidence="3" id="KW-0969">Cilium</keyword>
<feature type="region of interest" description="Disordered" evidence="1">
    <location>
        <begin position="903"/>
        <end position="961"/>
    </location>
</feature>
<accession>A0A327XZL1</accession>
<feature type="compositionally biased region" description="Basic and acidic residues" evidence="1">
    <location>
        <begin position="244"/>
        <end position="254"/>
    </location>
</feature>
<evidence type="ECO:0000259" key="2">
    <source>
        <dbReference type="Pfam" id="PF02120"/>
    </source>
</evidence>
<feature type="compositionally biased region" description="Polar residues" evidence="1">
    <location>
        <begin position="511"/>
        <end position="525"/>
    </location>
</feature>
<feature type="compositionally biased region" description="Acidic residues" evidence="1">
    <location>
        <begin position="66"/>
        <end position="91"/>
    </location>
</feature>
<feature type="compositionally biased region" description="Low complexity" evidence="1">
    <location>
        <begin position="531"/>
        <end position="552"/>
    </location>
</feature>
<gene>
    <name evidence="3" type="ORF">ATI53_103112</name>
</gene>
<dbReference type="InterPro" id="IPR038610">
    <property type="entry name" value="FliK-like_C_sf"/>
</dbReference>
<dbReference type="Pfam" id="PF02120">
    <property type="entry name" value="Flg_hook"/>
    <property type="match status" value="1"/>
</dbReference>
<keyword evidence="3" id="KW-0966">Cell projection</keyword>
<comment type="caution">
    <text evidence="3">The sequence shown here is derived from an EMBL/GenBank/DDBJ whole genome shotgun (WGS) entry which is preliminary data.</text>
</comment>
<feature type="compositionally biased region" description="Polar residues" evidence="1">
    <location>
        <begin position="911"/>
        <end position="928"/>
    </location>
</feature>
<name>A0A327XZL1_9RHOB</name>
<organism evidence="3 4">
    <name type="scientific">Salipiger aestuarii</name>
    <dbReference type="NCBI Taxonomy" id="568098"/>
    <lineage>
        <taxon>Bacteria</taxon>
        <taxon>Pseudomonadati</taxon>
        <taxon>Pseudomonadota</taxon>
        <taxon>Alphaproteobacteria</taxon>
        <taxon>Rhodobacterales</taxon>
        <taxon>Roseobacteraceae</taxon>
        <taxon>Salipiger</taxon>
    </lineage>
</organism>
<sequence>MLSELSGLFGLIQAPKDKQSVGKDAAGDLVFTDVYNALDSESELEAGIGGSNSDATDESAPVATTEVEDEVDSTEAGQDETPDDGLEEADVPFDMNGAASDPDGGQPDRAPVGAAHPSASNIPPDPRTGDEPPVAAGTSGQRHADDPSLPISLATEASDLPRATDSTEDRMPSAQQIPAIAGPQTGSQAPGTQKSTPKAANQLESGSKAIDSESAVSLDGSARKTPAAPLGTTDAGGPSRLRPARPEGREEQKSHLTTVETQRVKVNNHPVQSATTSSSRRSDLWRAEEPTASISARRQHDVASSPRSYDPAQIQDEISEGTLPGAAKQAPTSESIRGSVPKPEVVKSNGVSGTSAKLEITAEATPDVTRQPETVADRLMTFQRKTNESKTETRNGTIRQETPAAPPIAGAQKLAQLPRNGPVDQPLDSGKAASRNAAPASPKVSGQAASGPAMPRVPAHTPNVTRMPISAPPSSREPSGTPPENPAPIKRMPALDESNPSVRTALKEENVQQTSDVKPRSQSVSRAVWKSSLAKSRANSSASAISVSGSVSTDMRAGKERGASLSFDGAIRKAPTDLHGQSGRGAHAAEPGSPDKFAQRGWGNGTMAVQVESVDPDRRSNVDLTDPQAFRAPISPATGDSAETSQQESGGSWNLERTRGGGTAASGAGEKYKAVGAEQPGFLPEGSDETSLKPYALADNPTPIDTKNDTDFTVEPKQRASDVKTNAGDEVRIERSTALENTVETTKNMPLASVAGNLAPSGQPDAGTLSLEITGNQPAFDAPHGARSTGQVNHPSAATDIGAIQADSRPKPFPTTPQSGAEPVVHMQMSATPSQPIATIDMARVISASTQTNAKAISKHPVAATEPRVLDEEAVPVADTRHLSLRDPRAGAAKTMTAPSAPFDRADIFTPETTTDASSPKSGATSFGKSLEDAERFAESQSPGVASGDIRIGPAAGHAAPQARADQAASVVRQLVDAIAAAPSASGDTIELRVSPDELGNVRFRMAQGEHGLTVNIVADRPETLDMLRRNIDQLSRYLSDLGYSSTGFTFGDGQAGSQNGGGRSMPVTPQDIPQAADPAEIAAPLPIASGGLDLRI</sequence>
<dbReference type="AlphaFoldDB" id="A0A327XZL1"/>
<feature type="compositionally biased region" description="Polar residues" evidence="1">
    <location>
        <begin position="641"/>
        <end position="652"/>
    </location>
</feature>
<dbReference type="InterPro" id="IPR021136">
    <property type="entry name" value="Flagellar_hook_control-like_C"/>
</dbReference>
<dbReference type="Proteomes" id="UP000249165">
    <property type="component" value="Unassembled WGS sequence"/>
</dbReference>
<reference evidence="3 4" key="1">
    <citation type="submission" date="2018-06" db="EMBL/GenBank/DDBJ databases">
        <title>Genomic Encyclopedia of Archaeal and Bacterial Type Strains, Phase II (KMG-II): from individual species to whole genera.</title>
        <authorList>
            <person name="Goeker M."/>
        </authorList>
    </citation>
    <scope>NUCLEOTIDE SEQUENCE [LARGE SCALE GENOMIC DNA]</scope>
    <source>
        <strain evidence="3 4">DSM 22011</strain>
    </source>
</reference>
<dbReference type="EMBL" id="QLMG01000031">
    <property type="protein sequence ID" value="RAK13984.1"/>
    <property type="molecule type" value="Genomic_DNA"/>
</dbReference>
<feature type="compositionally biased region" description="Polar residues" evidence="1">
    <location>
        <begin position="184"/>
        <end position="205"/>
    </location>
</feature>
<keyword evidence="4" id="KW-1185">Reference proteome</keyword>
<dbReference type="RefSeq" id="WP_111550768.1">
    <property type="nucleotide sequence ID" value="NZ_LIQE01000028.1"/>
</dbReference>
<proteinExistence type="predicted"/>
<feature type="compositionally biased region" description="Basic and acidic residues" evidence="1">
    <location>
        <begin position="280"/>
        <end position="289"/>
    </location>
</feature>
<keyword evidence="3" id="KW-0282">Flagellum</keyword>
<feature type="region of interest" description="Disordered" evidence="1">
    <location>
        <begin position="43"/>
        <end position="711"/>
    </location>
</feature>
<feature type="compositionally biased region" description="Polar residues" evidence="1">
    <location>
        <begin position="255"/>
        <end position="279"/>
    </location>
</feature>
<evidence type="ECO:0000313" key="4">
    <source>
        <dbReference type="Proteomes" id="UP000249165"/>
    </source>
</evidence>
<dbReference type="CDD" id="cd17470">
    <property type="entry name" value="T3SS_Flik_C"/>
    <property type="match status" value="1"/>
</dbReference>
<evidence type="ECO:0000256" key="1">
    <source>
        <dbReference type="SAM" id="MobiDB-lite"/>
    </source>
</evidence>
<protein>
    <submittedName>
        <fullName evidence="3">Flagellar hook-length control protein FliK</fullName>
    </submittedName>
</protein>